<sequence length="193" mass="21253">MGPPRPPGPTWRGTQQTAAQHAAHRRILDAAAEILVNRRVDELTMSAVARRAGCSRATLYRYVPDRDALVTAVLEDKAVEALSGKFVAATRPRPAPGDPHGATVAAMVFYIRLARARRDHRLWPTLVTDHSIVSCGVRSTMFRSIAASFSGFDTDADEVTWLLRLMFSVLGSPERDAETERRMLVALTAGLFR</sequence>
<keyword evidence="2 4" id="KW-0238">DNA-binding</keyword>
<dbReference type="GO" id="GO:0003700">
    <property type="term" value="F:DNA-binding transcription factor activity"/>
    <property type="evidence" value="ECO:0007669"/>
    <property type="project" value="TreeGrafter"/>
</dbReference>
<dbReference type="PANTHER" id="PTHR30055">
    <property type="entry name" value="HTH-TYPE TRANSCRIPTIONAL REGULATOR RUTR"/>
    <property type="match status" value="1"/>
</dbReference>
<dbReference type="Pfam" id="PF00440">
    <property type="entry name" value="TetR_N"/>
    <property type="match status" value="1"/>
</dbReference>
<dbReference type="eggNOG" id="COG1309">
    <property type="taxonomic scope" value="Bacteria"/>
</dbReference>
<name>M0QEM7_9ACTN</name>
<feature type="DNA-binding region" description="H-T-H motif" evidence="4">
    <location>
        <begin position="44"/>
        <end position="63"/>
    </location>
</feature>
<reference evidence="6 7" key="1">
    <citation type="submission" date="2013-01" db="EMBL/GenBank/DDBJ databases">
        <title>Whole genome shotgun sequence of Gordonia soli NBRC 108243.</title>
        <authorList>
            <person name="Isaki-Nakamura S."/>
            <person name="Hosoyama A."/>
            <person name="Tsuchikane K."/>
            <person name="Ando Y."/>
            <person name="Baba S."/>
            <person name="Ohji S."/>
            <person name="Hamada M."/>
            <person name="Tamura T."/>
            <person name="Yamazoe A."/>
            <person name="Yamazaki S."/>
            <person name="Fujita N."/>
        </authorList>
    </citation>
    <scope>NUCLEOTIDE SEQUENCE [LARGE SCALE GENOMIC DNA]</scope>
    <source>
        <strain evidence="6 7">NBRC 108243</strain>
    </source>
</reference>
<evidence type="ECO:0000256" key="2">
    <source>
        <dbReference type="ARBA" id="ARBA00023125"/>
    </source>
</evidence>
<protein>
    <submittedName>
        <fullName evidence="6">Putative TetR family transcriptional regulator</fullName>
    </submittedName>
</protein>
<dbReference type="SUPFAM" id="SSF46689">
    <property type="entry name" value="Homeodomain-like"/>
    <property type="match status" value="1"/>
</dbReference>
<gene>
    <name evidence="6" type="ORF">GS4_05_00830</name>
</gene>
<dbReference type="Gene3D" id="1.10.357.10">
    <property type="entry name" value="Tetracycline Repressor, domain 2"/>
    <property type="match status" value="1"/>
</dbReference>
<keyword evidence="3" id="KW-0804">Transcription</keyword>
<dbReference type="PROSITE" id="PS50977">
    <property type="entry name" value="HTH_TETR_2"/>
    <property type="match status" value="1"/>
</dbReference>
<dbReference type="InterPro" id="IPR001647">
    <property type="entry name" value="HTH_TetR"/>
</dbReference>
<accession>M0QEM7</accession>
<evidence type="ECO:0000313" key="6">
    <source>
        <dbReference type="EMBL" id="GAC66874.1"/>
    </source>
</evidence>
<dbReference type="AlphaFoldDB" id="M0QEM7"/>
<comment type="caution">
    <text evidence="6">The sequence shown here is derived from an EMBL/GenBank/DDBJ whole genome shotgun (WGS) entry which is preliminary data.</text>
</comment>
<dbReference type="EMBL" id="BANX01000005">
    <property type="protein sequence ID" value="GAC66874.1"/>
    <property type="molecule type" value="Genomic_DNA"/>
</dbReference>
<keyword evidence="7" id="KW-1185">Reference proteome</keyword>
<evidence type="ECO:0000256" key="1">
    <source>
        <dbReference type="ARBA" id="ARBA00023015"/>
    </source>
</evidence>
<evidence type="ECO:0000256" key="4">
    <source>
        <dbReference type="PROSITE-ProRule" id="PRU00335"/>
    </source>
</evidence>
<dbReference type="OrthoDB" id="4541857at2"/>
<evidence type="ECO:0000259" key="5">
    <source>
        <dbReference type="PROSITE" id="PS50977"/>
    </source>
</evidence>
<dbReference type="InterPro" id="IPR009057">
    <property type="entry name" value="Homeodomain-like_sf"/>
</dbReference>
<proteinExistence type="predicted"/>
<dbReference type="GO" id="GO:0000976">
    <property type="term" value="F:transcription cis-regulatory region binding"/>
    <property type="evidence" value="ECO:0007669"/>
    <property type="project" value="TreeGrafter"/>
</dbReference>
<feature type="domain" description="HTH tetR-type" evidence="5">
    <location>
        <begin position="21"/>
        <end position="81"/>
    </location>
</feature>
<dbReference type="Proteomes" id="UP000011666">
    <property type="component" value="Unassembled WGS sequence"/>
</dbReference>
<evidence type="ECO:0000313" key="7">
    <source>
        <dbReference type="Proteomes" id="UP000011666"/>
    </source>
</evidence>
<dbReference type="PANTHER" id="PTHR30055:SF234">
    <property type="entry name" value="HTH-TYPE TRANSCRIPTIONAL REGULATOR BETI"/>
    <property type="match status" value="1"/>
</dbReference>
<dbReference type="InterPro" id="IPR050109">
    <property type="entry name" value="HTH-type_TetR-like_transc_reg"/>
</dbReference>
<organism evidence="6 7">
    <name type="scientific">Gordonia soli NBRC 108243</name>
    <dbReference type="NCBI Taxonomy" id="1223545"/>
    <lineage>
        <taxon>Bacteria</taxon>
        <taxon>Bacillati</taxon>
        <taxon>Actinomycetota</taxon>
        <taxon>Actinomycetes</taxon>
        <taxon>Mycobacteriales</taxon>
        <taxon>Gordoniaceae</taxon>
        <taxon>Gordonia</taxon>
    </lineage>
</organism>
<evidence type="ECO:0000256" key="3">
    <source>
        <dbReference type="ARBA" id="ARBA00023163"/>
    </source>
</evidence>
<dbReference type="RefSeq" id="WP_007617521.1">
    <property type="nucleotide sequence ID" value="NZ_BANX01000005.1"/>
</dbReference>
<keyword evidence="1" id="KW-0805">Transcription regulation</keyword>
<dbReference type="PRINTS" id="PR00455">
    <property type="entry name" value="HTHTETR"/>
</dbReference>